<keyword evidence="3" id="KW-1185">Reference proteome</keyword>
<dbReference type="Proteomes" id="UP001413721">
    <property type="component" value="Unassembled WGS sequence"/>
</dbReference>
<dbReference type="EMBL" id="JBBKTW010000009">
    <property type="protein sequence ID" value="MEN2991003.1"/>
    <property type="molecule type" value="Genomic_DNA"/>
</dbReference>
<comment type="caution">
    <text evidence="2">The sequence shown here is derived from an EMBL/GenBank/DDBJ whole genome shotgun (WGS) entry which is preliminary data.</text>
</comment>
<reference evidence="2 3" key="1">
    <citation type="submission" date="2024-03" db="EMBL/GenBank/DDBJ databases">
        <title>High-quality draft genome sequencing of Tistrella sp. BH-R2-4.</title>
        <authorList>
            <person name="Dong C."/>
        </authorList>
    </citation>
    <scope>NUCLEOTIDE SEQUENCE [LARGE SCALE GENOMIC DNA]</scope>
    <source>
        <strain evidence="2 3">BH-R2-4</strain>
    </source>
</reference>
<proteinExistence type="predicted"/>
<accession>A0ABU9YQA5</accession>
<evidence type="ECO:0000313" key="2">
    <source>
        <dbReference type="EMBL" id="MEN2991003.1"/>
    </source>
</evidence>
<evidence type="ECO:0000313" key="3">
    <source>
        <dbReference type="Proteomes" id="UP001413721"/>
    </source>
</evidence>
<protein>
    <submittedName>
        <fullName evidence="2">Uncharacterized protein</fullName>
    </submittedName>
</protein>
<organism evidence="2 3">
    <name type="scientific">Tistrella arctica</name>
    <dbReference type="NCBI Taxonomy" id="3133430"/>
    <lineage>
        <taxon>Bacteria</taxon>
        <taxon>Pseudomonadati</taxon>
        <taxon>Pseudomonadota</taxon>
        <taxon>Alphaproteobacteria</taxon>
        <taxon>Geminicoccales</taxon>
        <taxon>Geminicoccaceae</taxon>
        <taxon>Tistrella</taxon>
    </lineage>
</organism>
<gene>
    <name evidence="2" type="ORF">WG926_22015</name>
</gene>
<evidence type="ECO:0000256" key="1">
    <source>
        <dbReference type="SAM" id="MobiDB-lite"/>
    </source>
</evidence>
<sequence>MRAATGTIAPIARPGDNDRRGLAITGRAAPGDQPCRVAQVLAGGVARGYLKPKNAMTPRWTKELWPHNLNQMVAGKTGQFTSVSMLSFS</sequence>
<feature type="region of interest" description="Disordered" evidence="1">
    <location>
        <begin position="1"/>
        <end position="27"/>
    </location>
</feature>
<name>A0ABU9YQA5_9PROT</name>
<dbReference type="RefSeq" id="WP_345938292.1">
    <property type="nucleotide sequence ID" value="NZ_JBBKTW010000009.1"/>
</dbReference>